<dbReference type="RefSeq" id="WP_274691971.1">
    <property type="nucleotide sequence ID" value="NZ_JAPMOU010000076.1"/>
</dbReference>
<dbReference type="Pfam" id="PF12671">
    <property type="entry name" value="Amidase_6"/>
    <property type="match status" value="1"/>
</dbReference>
<comment type="caution">
    <text evidence="3">The sequence shown here is derived from an EMBL/GenBank/DDBJ whole genome shotgun (WGS) entry which is preliminary data.</text>
</comment>
<sequence>MCCIKNNLLIMLCIIISIITSSHIALANSELTGEEIIKLFMMEKGVAIEVNKKDENYQLFLKDILLGEYPELTGKHSIFLTSQSELNLVLEHASKELSSVFHDFPEEPEAQEAIIGEKTVDSRKVLLTTYNRTDAIDYAYTWWDSRSPHYPDFGDSDCTNFISQAMLAGGFSKVGSGDGCRDENTHTEFYSYSASPPFWCLGSNRSWEWSTSWSVVWPFRDYFAHKNNYATELGWTTSASTAMHLLSPGDIVQLQNKQGDNWISYHNMLVTDTDSNDLLLTYHARNRKDKPLSSIPTGSTQRYMLIKFP</sequence>
<dbReference type="Proteomes" id="UP001528823">
    <property type="component" value="Unassembled WGS sequence"/>
</dbReference>
<feature type="signal peptide" evidence="1">
    <location>
        <begin position="1"/>
        <end position="27"/>
    </location>
</feature>
<evidence type="ECO:0000313" key="4">
    <source>
        <dbReference type="Proteomes" id="UP001528823"/>
    </source>
</evidence>
<feature type="chain" id="PRO_5046390217" evidence="1">
    <location>
        <begin position="28"/>
        <end position="309"/>
    </location>
</feature>
<accession>A0ABT5UGZ5</accession>
<dbReference type="PANTHER" id="PTHR40032">
    <property type="entry name" value="EXPORTED PROTEIN-RELATED"/>
    <property type="match status" value="1"/>
</dbReference>
<organism evidence="3 4">
    <name type="scientific">Spartinivicinus poritis</name>
    <dbReference type="NCBI Taxonomy" id="2994640"/>
    <lineage>
        <taxon>Bacteria</taxon>
        <taxon>Pseudomonadati</taxon>
        <taxon>Pseudomonadota</taxon>
        <taxon>Gammaproteobacteria</taxon>
        <taxon>Oceanospirillales</taxon>
        <taxon>Zooshikellaceae</taxon>
        <taxon>Spartinivicinus</taxon>
    </lineage>
</organism>
<evidence type="ECO:0000259" key="2">
    <source>
        <dbReference type="Pfam" id="PF12671"/>
    </source>
</evidence>
<protein>
    <submittedName>
        <fullName evidence="3">Amidase domain-containing protein</fullName>
    </submittedName>
</protein>
<evidence type="ECO:0000256" key="1">
    <source>
        <dbReference type="SAM" id="SignalP"/>
    </source>
</evidence>
<gene>
    <name evidence="3" type="ORF">ORQ98_27260</name>
</gene>
<dbReference type="InterPro" id="IPR024301">
    <property type="entry name" value="Amidase_6"/>
</dbReference>
<evidence type="ECO:0000313" key="3">
    <source>
        <dbReference type="EMBL" id="MDE1465667.1"/>
    </source>
</evidence>
<keyword evidence="4" id="KW-1185">Reference proteome</keyword>
<proteinExistence type="predicted"/>
<name>A0ABT5UGZ5_9GAMM</name>
<feature type="domain" description="Putative amidase" evidence="2">
    <location>
        <begin position="130"/>
        <end position="304"/>
    </location>
</feature>
<keyword evidence="1" id="KW-0732">Signal</keyword>
<dbReference type="PANTHER" id="PTHR40032:SF1">
    <property type="entry name" value="EXPORTED PROTEIN"/>
    <property type="match status" value="1"/>
</dbReference>
<reference evidence="3 4" key="1">
    <citation type="submission" date="2022-11" db="EMBL/GenBank/DDBJ databases">
        <title>Spartinivicinus poritis sp. nov., isolated from scleractinian coral Porites lutea.</title>
        <authorList>
            <person name="Zhang G."/>
            <person name="Cai L."/>
            <person name="Wei Q."/>
        </authorList>
    </citation>
    <scope>NUCLEOTIDE SEQUENCE [LARGE SCALE GENOMIC DNA]</scope>
    <source>
        <strain evidence="3 4">A2-2</strain>
    </source>
</reference>
<dbReference type="PROSITE" id="PS50890">
    <property type="entry name" value="PUA"/>
    <property type="match status" value="1"/>
</dbReference>
<dbReference type="EMBL" id="JAPMOU010000076">
    <property type="protein sequence ID" value="MDE1465667.1"/>
    <property type="molecule type" value="Genomic_DNA"/>
</dbReference>